<dbReference type="InterPro" id="IPR050997">
    <property type="entry name" value="MAPEG"/>
</dbReference>
<dbReference type="PANTHER" id="PTHR10250:SF26">
    <property type="entry name" value="GLUTATHIONE S-TRANSFERASE 3, MITOCHONDRIAL"/>
    <property type="match status" value="1"/>
</dbReference>
<dbReference type="AlphaFoldDB" id="A0A5C2SNC4"/>
<evidence type="ECO:0000256" key="7">
    <source>
        <dbReference type="ARBA" id="ARBA00023098"/>
    </source>
</evidence>
<keyword evidence="9 21" id="KW-0472">Membrane</keyword>
<evidence type="ECO:0000256" key="10">
    <source>
        <dbReference type="ARBA" id="ARBA00023139"/>
    </source>
</evidence>
<evidence type="ECO:0000256" key="21">
    <source>
        <dbReference type="SAM" id="Phobius"/>
    </source>
</evidence>
<dbReference type="Proteomes" id="UP000313359">
    <property type="component" value="Unassembled WGS sequence"/>
</dbReference>
<comment type="subcellular location">
    <subcellularLocation>
        <location evidence="1">Mitochondrion outer membrane</location>
        <topology evidence="1">Multi-pass membrane protein</topology>
    </subcellularLocation>
</comment>
<sequence length="151" mass="15966">MSSGIVLPKEFVYPVATAVSTFYLLVWQTVKVGRARGAAKVEYPQVYAEKSEVAANQAAYAFNCTQRAHQNTLEVLPVVLTGTLVSGLKYPIAAATLGGMWILSRVIYTIGYSTGDPKKRNMLGAGPIGALSLMGIVGLSTASVVSLLKAL</sequence>
<dbReference type="EMBL" id="ML122253">
    <property type="protein sequence ID" value="RPD65141.1"/>
    <property type="molecule type" value="Genomic_DNA"/>
</dbReference>
<dbReference type="GO" id="GO:0005783">
    <property type="term" value="C:endoplasmic reticulum"/>
    <property type="evidence" value="ECO:0007669"/>
    <property type="project" value="TreeGrafter"/>
</dbReference>
<dbReference type="GO" id="GO:0004464">
    <property type="term" value="F:leukotriene-C4 synthase activity"/>
    <property type="evidence" value="ECO:0007669"/>
    <property type="project" value="UniProtKB-EC"/>
</dbReference>
<comment type="pathway">
    <text evidence="14">Lipid metabolism; arachidonate metabolism.</text>
</comment>
<evidence type="ECO:0000256" key="12">
    <source>
        <dbReference type="ARBA" id="ARBA00023288"/>
    </source>
</evidence>
<gene>
    <name evidence="22" type="ORF">L227DRAFT_598454</name>
</gene>
<dbReference type="InterPro" id="IPR023352">
    <property type="entry name" value="MAPEG-like_dom_sf"/>
</dbReference>
<keyword evidence="5 21" id="KW-1133">Transmembrane helix</keyword>
<dbReference type="OrthoDB" id="410651at2759"/>
<evidence type="ECO:0000256" key="3">
    <source>
        <dbReference type="ARBA" id="ARBA00022692"/>
    </source>
</evidence>
<keyword evidence="4" id="KW-1000">Mitochondrion outer membrane</keyword>
<feature type="transmembrane region" description="Helical" evidence="21">
    <location>
        <begin position="128"/>
        <end position="148"/>
    </location>
</feature>
<keyword evidence="2" id="KW-0808">Transferase</keyword>
<name>A0A5C2SNC4_9APHY</name>
<keyword evidence="7" id="KW-0443">Lipid metabolism</keyword>
<dbReference type="SUPFAM" id="SSF161084">
    <property type="entry name" value="MAPEG domain-like"/>
    <property type="match status" value="1"/>
</dbReference>
<evidence type="ECO:0000256" key="15">
    <source>
        <dbReference type="ARBA" id="ARBA00039056"/>
    </source>
</evidence>
<evidence type="ECO:0000256" key="19">
    <source>
        <dbReference type="ARBA" id="ARBA00075145"/>
    </source>
</evidence>
<comment type="pathway">
    <text evidence="13">Lipid metabolism; leukotriene C4 biosynthesis.</text>
</comment>
<keyword evidence="10" id="KW-0564">Palmitate</keyword>
<evidence type="ECO:0000256" key="9">
    <source>
        <dbReference type="ARBA" id="ARBA00023136"/>
    </source>
</evidence>
<keyword evidence="6" id="KW-0560">Oxidoreductase</keyword>
<evidence type="ECO:0000256" key="1">
    <source>
        <dbReference type="ARBA" id="ARBA00004374"/>
    </source>
</evidence>
<keyword evidence="12" id="KW-0449">Lipoprotein</keyword>
<evidence type="ECO:0000313" key="23">
    <source>
        <dbReference type="Proteomes" id="UP000313359"/>
    </source>
</evidence>
<evidence type="ECO:0000256" key="4">
    <source>
        <dbReference type="ARBA" id="ARBA00022787"/>
    </source>
</evidence>
<comment type="catalytic activity">
    <reaction evidence="17">
        <text>15-deoxy-Delta(12,14)-prostaglandin J2 + glutathione = 15-deoxy-Delta(12,14)-prostaglandin J2-S-(R)-glutathione</text>
        <dbReference type="Rhea" id="RHEA:75963"/>
        <dbReference type="ChEBI" id="CHEBI:57925"/>
        <dbReference type="ChEBI" id="CHEBI:85236"/>
        <dbReference type="ChEBI" id="CHEBI:194498"/>
    </reaction>
    <physiologicalReaction direction="left-to-right" evidence="17">
        <dbReference type="Rhea" id="RHEA:75964"/>
    </physiologicalReaction>
</comment>
<evidence type="ECO:0000256" key="13">
    <source>
        <dbReference type="ARBA" id="ARBA00037884"/>
    </source>
</evidence>
<evidence type="ECO:0000256" key="5">
    <source>
        <dbReference type="ARBA" id="ARBA00022989"/>
    </source>
</evidence>
<evidence type="ECO:0000256" key="16">
    <source>
        <dbReference type="ARBA" id="ARBA00049298"/>
    </source>
</evidence>
<evidence type="ECO:0000256" key="17">
    <source>
        <dbReference type="ARBA" id="ARBA00051411"/>
    </source>
</evidence>
<dbReference type="GO" id="GO:0005741">
    <property type="term" value="C:mitochondrial outer membrane"/>
    <property type="evidence" value="ECO:0007669"/>
    <property type="project" value="UniProtKB-SubCell"/>
</dbReference>
<keyword evidence="8" id="KW-0496">Mitochondrion</keyword>
<evidence type="ECO:0000256" key="6">
    <source>
        <dbReference type="ARBA" id="ARBA00023002"/>
    </source>
</evidence>
<keyword evidence="23" id="KW-1185">Reference proteome</keyword>
<evidence type="ECO:0000256" key="11">
    <source>
        <dbReference type="ARBA" id="ARBA00023239"/>
    </source>
</evidence>
<evidence type="ECO:0000256" key="20">
    <source>
        <dbReference type="ARBA" id="ARBA00076908"/>
    </source>
</evidence>
<keyword evidence="3 21" id="KW-0812">Transmembrane</keyword>
<evidence type="ECO:0000256" key="18">
    <source>
        <dbReference type="ARBA" id="ARBA00069748"/>
    </source>
</evidence>
<comment type="catalytic activity">
    <reaction evidence="16">
        <text>leukotriene C4 = leukotriene A4 + glutathione</text>
        <dbReference type="Rhea" id="RHEA:17617"/>
        <dbReference type="ChEBI" id="CHEBI:57463"/>
        <dbReference type="ChEBI" id="CHEBI:57925"/>
        <dbReference type="ChEBI" id="CHEBI:57973"/>
        <dbReference type="EC" id="4.4.1.20"/>
    </reaction>
    <physiologicalReaction direction="right-to-left" evidence="16">
        <dbReference type="Rhea" id="RHEA:17619"/>
    </physiologicalReaction>
</comment>
<dbReference type="GO" id="GO:0005635">
    <property type="term" value="C:nuclear envelope"/>
    <property type="evidence" value="ECO:0007669"/>
    <property type="project" value="TreeGrafter"/>
</dbReference>
<dbReference type="EC" id="4.4.1.20" evidence="15"/>
<feature type="transmembrane region" description="Helical" evidence="21">
    <location>
        <begin position="12"/>
        <end position="30"/>
    </location>
</feature>
<dbReference type="InterPro" id="IPR001129">
    <property type="entry name" value="Membr-assoc_MAPEG"/>
</dbReference>
<proteinExistence type="predicted"/>
<dbReference type="Gene3D" id="1.20.120.550">
    <property type="entry name" value="Membrane associated eicosanoid/glutathione metabolism-like domain"/>
    <property type="match status" value="1"/>
</dbReference>
<reference evidence="22" key="1">
    <citation type="journal article" date="2018" name="Genome Biol. Evol.">
        <title>Genomics and development of Lentinus tigrinus, a white-rot wood-decaying mushroom with dimorphic fruiting bodies.</title>
        <authorList>
            <person name="Wu B."/>
            <person name="Xu Z."/>
            <person name="Knudson A."/>
            <person name="Carlson A."/>
            <person name="Chen N."/>
            <person name="Kovaka S."/>
            <person name="LaButti K."/>
            <person name="Lipzen A."/>
            <person name="Pennachio C."/>
            <person name="Riley R."/>
            <person name="Schakwitz W."/>
            <person name="Umezawa K."/>
            <person name="Ohm R.A."/>
            <person name="Grigoriev I.V."/>
            <person name="Nagy L.G."/>
            <person name="Gibbons J."/>
            <person name="Hibbett D."/>
        </authorList>
    </citation>
    <scope>NUCLEOTIDE SEQUENCE [LARGE SCALE GENOMIC DNA]</scope>
    <source>
        <strain evidence="22">ALCF2SS1-6</strain>
    </source>
</reference>
<evidence type="ECO:0000256" key="2">
    <source>
        <dbReference type="ARBA" id="ARBA00022679"/>
    </source>
</evidence>
<evidence type="ECO:0000256" key="8">
    <source>
        <dbReference type="ARBA" id="ARBA00023128"/>
    </source>
</evidence>
<dbReference type="Pfam" id="PF01124">
    <property type="entry name" value="MAPEG"/>
    <property type="match status" value="1"/>
</dbReference>
<evidence type="ECO:0000256" key="14">
    <source>
        <dbReference type="ARBA" id="ARBA00037916"/>
    </source>
</evidence>
<dbReference type="FunFam" id="1.20.120.550:FF:000004">
    <property type="entry name" value="Microsomal glutathione S-transferase 3"/>
    <property type="match status" value="1"/>
</dbReference>
<dbReference type="PANTHER" id="PTHR10250">
    <property type="entry name" value="MICROSOMAL GLUTATHIONE S-TRANSFERASE"/>
    <property type="match status" value="1"/>
</dbReference>
<dbReference type="GO" id="GO:0004602">
    <property type="term" value="F:glutathione peroxidase activity"/>
    <property type="evidence" value="ECO:0007669"/>
    <property type="project" value="TreeGrafter"/>
</dbReference>
<dbReference type="GO" id="GO:0004364">
    <property type="term" value="F:glutathione transferase activity"/>
    <property type="evidence" value="ECO:0007669"/>
    <property type="project" value="TreeGrafter"/>
</dbReference>
<dbReference type="STRING" id="1328759.A0A5C2SNC4"/>
<protein>
    <recommendedName>
        <fullName evidence="18">Glutathione S-transferase 3, mitochondrial</fullName>
        <ecNumber evidence="15">4.4.1.20</ecNumber>
    </recommendedName>
    <alternativeName>
        <fullName evidence="19">Glutathione peroxidase MGST3</fullName>
    </alternativeName>
    <alternativeName>
        <fullName evidence="20">LTC4 synthase MGST3</fullName>
    </alternativeName>
</protein>
<keyword evidence="11" id="KW-0456">Lyase</keyword>
<accession>A0A5C2SNC4</accession>
<dbReference type="GO" id="GO:0006629">
    <property type="term" value="P:lipid metabolic process"/>
    <property type="evidence" value="ECO:0007669"/>
    <property type="project" value="UniProtKB-KW"/>
</dbReference>
<organism evidence="22 23">
    <name type="scientific">Lentinus tigrinus ALCF2SS1-6</name>
    <dbReference type="NCBI Taxonomy" id="1328759"/>
    <lineage>
        <taxon>Eukaryota</taxon>
        <taxon>Fungi</taxon>
        <taxon>Dikarya</taxon>
        <taxon>Basidiomycota</taxon>
        <taxon>Agaricomycotina</taxon>
        <taxon>Agaricomycetes</taxon>
        <taxon>Polyporales</taxon>
        <taxon>Polyporaceae</taxon>
        <taxon>Lentinus</taxon>
    </lineage>
</organism>
<evidence type="ECO:0000313" key="22">
    <source>
        <dbReference type="EMBL" id="RPD65141.1"/>
    </source>
</evidence>